<evidence type="ECO:0000259" key="4">
    <source>
        <dbReference type="PROSITE" id="PS51034"/>
    </source>
</evidence>
<accession>A0A2A2JS95</accession>
<feature type="compositionally biased region" description="Low complexity" evidence="1">
    <location>
        <begin position="433"/>
        <end position="444"/>
    </location>
</feature>
<feature type="region of interest" description="Disordered" evidence="1">
    <location>
        <begin position="360"/>
        <end position="509"/>
    </location>
</feature>
<dbReference type="PANTHER" id="PTHR47327">
    <property type="entry name" value="FI18240P1-RELATED"/>
    <property type="match status" value="1"/>
</dbReference>
<dbReference type="PANTHER" id="PTHR47327:SF6">
    <property type="entry name" value="PROTEIN LET-653"/>
    <property type="match status" value="1"/>
</dbReference>
<evidence type="ECO:0000256" key="2">
    <source>
        <dbReference type="SAM" id="SignalP"/>
    </source>
</evidence>
<comment type="caution">
    <text evidence="5">The sequence shown here is derived from an EMBL/GenBank/DDBJ whole genome shotgun (WGS) entry which is preliminary data.</text>
</comment>
<dbReference type="SUPFAM" id="SSF57414">
    <property type="entry name" value="Hairpin loop containing domain-like"/>
    <property type="match status" value="1"/>
</dbReference>
<dbReference type="AlphaFoldDB" id="A0A2A2JS95"/>
<dbReference type="PROSITE" id="PS50948">
    <property type="entry name" value="PAN"/>
    <property type="match status" value="1"/>
</dbReference>
<dbReference type="SMART" id="SM00473">
    <property type="entry name" value="PAN_AP"/>
    <property type="match status" value="2"/>
</dbReference>
<feature type="signal peptide" evidence="2">
    <location>
        <begin position="1"/>
        <end position="17"/>
    </location>
</feature>
<keyword evidence="2" id="KW-0732">Signal</keyword>
<proteinExistence type="predicted"/>
<dbReference type="Gene3D" id="3.50.4.10">
    <property type="entry name" value="Hepatocyte Growth Factor"/>
    <property type="match status" value="1"/>
</dbReference>
<organism evidence="5 6">
    <name type="scientific">Diploscapter pachys</name>
    <dbReference type="NCBI Taxonomy" id="2018661"/>
    <lineage>
        <taxon>Eukaryota</taxon>
        <taxon>Metazoa</taxon>
        <taxon>Ecdysozoa</taxon>
        <taxon>Nematoda</taxon>
        <taxon>Chromadorea</taxon>
        <taxon>Rhabditida</taxon>
        <taxon>Rhabditina</taxon>
        <taxon>Rhabditomorpha</taxon>
        <taxon>Rhabditoidea</taxon>
        <taxon>Rhabditidae</taxon>
        <taxon>Diploscapter</taxon>
    </lineage>
</organism>
<dbReference type="Proteomes" id="UP000218231">
    <property type="component" value="Unassembled WGS sequence"/>
</dbReference>
<dbReference type="Pfam" id="PF00024">
    <property type="entry name" value="PAN_1"/>
    <property type="match status" value="1"/>
</dbReference>
<keyword evidence="6" id="KW-1185">Reference proteome</keyword>
<evidence type="ECO:0000259" key="3">
    <source>
        <dbReference type="PROSITE" id="PS50948"/>
    </source>
</evidence>
<dbReference type="STRING" id="2018661.A0A2A2JS95"/>
<dbReference type="SMART" id="SM00241">
    <property type="entry name" value="ZP"/>
    <property type="match status" value="1"/>
</dbReference>
<evidence type="ECO:0000313" key="6">
    <source>
        <dbReference type="Proteomes" id="UP000218231"/>
    </source>
</evidence>
<feature type="chain" id="PRO_5012765051" description="ZP domain-containing protein" evidence="2">
    <location>
        <begin position="18"/>
        <end position="794"/>
    </location>
</feature>
<dbReference type="InterPro" id="IPR001507">
    <property type="entry name" value="ZP_dom"/>
</dbReference>
<feature type="compositionally biased region" description="Low complexity" evidence="1">
    <location>
        <begin position="384"/>
        <end position="396"/>
    </location>
</feature>
<feature type="domain" description="Apple" evidence="3">
    <location>
        <begin position="120"/>
        <end position="206"/>
    </location>
</feature>
<feature type="compositionally biased region" description="Low complexity" evidence="1">
    <location>
        <begin position="459"/>
        <end position="509"/>
    </location>
</feature>
<sequence length="794" mass="88364">MSIQWSILQLLAASVLALSSPPCTPFYVRWPRVRLNFKSVSSARLSLRACQSACSIGEDPIERGHSLECAAINHHPSPDGFSHHCDVFQPHQLQNVDGYVEADDRYSFYWKYCLNSTRKCGGDYAFTYLSDRYMDGKEIKRISKKSSLEECLTECIEETAFACRSISFNRTDGGCHLSDESQLTKPRSIRLNNNPNFRIDYYENNCYNLSETFKFEQQCLEDGVIVKVKSKFPYTGAFYGIYDFFSCRIEPKQQKEFELFFPSPTASKNCSESIRFKGDEMILEVVLSTDGIEPLYFITPDDLTYQAKCPIMGQMKQRQLETNQILAEGAKKEMAASAHALFSMLAKEDVLKGHGEPIETTTKALQKDTYPLPLTSTPMPIRNSTTSSSSSTTTTTAPKRHEVTRSINTVNTVQTHQQSNHSNPPPTPASSVKPKTTTTELKPPIYVKMSDEALRNAHSTSTTVKSTTTSQTARSRTTTTSSTVKPSSTATTTSTQSTTTQTSSVPPLTTTQKISVPTYQPFVPISQSQVLTTSTSSPRPTEVVMTESTTRRIEESSTSSQVTSTTTRIIPPSTTPPNLKPSFGQAMPPSPAPSRNETIPEKFPSGVVKPRQPVQFDIYHNGHAVEAVVVGSKVTLAFTPHYAISPDYMSLQKCQIEPVDPRYEWEREPVRIIDDGCPSDLVGLACPPTHSEYGIKVTVESFRYQTTPQIQYSCLIRICPFAPCPTNMCHPVDGCATRRLRDIATDGLPLTNPTANFNEQQLLALGGEHVVKRRLVVVNSEDQLRYYVRTGDLP</sequence>
<dbReference type="PROSITE" id="PS51034">
    <property type="entry name" value="ZP_2"/>
    <property type="match status" value="1"/>
</dbReference>
<protein>
    <recommendedName>
        <fullName evidence="7">ZP domain-containing protein</fullName>
    </recommendedName>
</protein>
<dbReference type="InterPro" id="IPR052774">
    <property type="entry name" value="Celegans_DevNeuronal_Protein"/>
</dbReference>
<feature type="domain" description="ZP" evidence="4">
    <location>
        <begin position="218"/>
        <end position="736"/>
    </location>
</feature>
<dbReference type="CDD" id="cd01099">
    <property type="entry name" value="PAN_AP_HGF"/>
    <property type="match status" value="1"/>
</dbReference>
<evidence type="ECO:0000256" key="1">
    <source>
        <dbReference type="SAM" id="MobiDB-lite"/>
    </source>
</evidence>
<gene>
    <name evidence="5" type="ORF">WR25_01709</name>
</gene>
<name>A0A2A2JS95_9BILA</name>
<dbReference type="InterPro" id="IPR003609">
    <property type="entry name" value="Pan_app"/>
</dbReference>
<feature type="region of interest" description="Disordered" evidence="1">
    <location>
        <begin position="530"/>
        <end position="606"/>
    </location>
</feature>
<evidence type="ECO:0008006" key="7">
    <source>
        <dbReference type="Google" id="ProtNLM"/>
    </source>
</evidence>
<feature type="compositionally biased region" description="Polar residues" evidence="1">
    <location>
        <begin position="405"/>
        <end position="422"/>
    </location>
</feature>
<feature type="compositionally biased region" description="Low complexity" evidence="1">
    <location>
        <begin position="556"/>
        <end position="572"/>
    </location>
</feature>
<dbReference type="OrthoDB" id="5775605at2759"/>
<reference evidence="5 6" key="1">
    <citation type="journal article" date="2017" name="Curr. Biol.">
        <title>Genome architecture and evolution of a unichromosomal asexual nematode.</title>
        <authorList>
            <person name="Fradin H."/>
            <person name="Zegar C."/>
            <person name="Gutwein M."/>
            <person name="Lucas J."/>
            <person name="Kovtun M."/>
            <person name="Corcoran D."/>
            <person name="Baugh L.R."/>
            <person name="Kiontke K."/>
            <person name="Gunsalus K."/>
            <person name="Fitch D.H."/>
            <person name="Piano F."/>
        </authorList>
    </citation>
    <scope>NUCLEOTIDE SEQUENCE [LARGE SCALE GENOMIC DNA]</scope>
    <source>
        <strain evidence="5">PF1309</strain>
    </source>
</reference>
<dbReference type="EMBL" id="LIAE01010252">
    <property type="protein sequence ID" value="PAV64636.1"/>
    <property type="molecule type" value="Genomic_DNA"/>
</dbReference>
<evidence type="ECO:0000313" key="5">
    <source>
        <dbReference type="EMBL" id="PAV64636.1"/>
    </source>
</evidence>
<dbReference type="GO" id="GO:0009653">
    <property type="term" value="P:anatomical structure morphogenesis"/>
    <property type="evidence" value="ECO:0007669"/>
    <property type="project" value="TreeGrafter"/>
</dbReference>